<evidence type="ECO:0000313" key="4">
    <source>
        <dbReference type="EMBL" id="SJL13009.1"/>
    </source>
</evidence>
<protein>
    <recommendedName>
        <fullName evidence="3">Xylanolytic transcriptional activator regulatory domain-containing protein</fullName>
    </recommendedName>
</protein>
<dbReference type="OrthoDB" id="4456959at2759"/>
<dbReference type="GO" id="GO:0006351">
    <property type="term" value="P:DNA-templated transcription"/>
    <property type="evidence" value="ECO:0007669"/>
    <property type="project" value="InterPro"/>
</dbReference>
<dbReference type="Pfam" id="PF04082">
    <property type="entry name" value="Fungal_trans"/>
    <property type="match status" value="1"/>
</dbReference>
<feature type="domain" description="Xylanolytic transcriptional activator regulatory" evidence="3">
    <location>
        <begin position="353"/>
        <end position="426"/>
    </location>
</feature>
<sequence>MSAPETATTFAPTQRSSVLGGQIVGRGDRQAVAPPKEALKLRLDLNLEVEIAIQAKVNGDITLSLLPKQESAPTAPASLTTASSETSRRTYRASYVEDLERRAGRTGEYAQRGLLNPDIILPEGTTLKEKPRRLPISVYGVLSQSAGYTSESEGTEPDDDLTHLDLLVKMKKMTLTQKSFSQRCFGPSSSFALFMSAISTEKKPKGRLNTMQLQDYSNVHPWEQATADAEKSCYVFPDNDLITSLIVIYFETINPIFPVLHRPTFMKDVANGLHLRDEYFGATLLLVLSVASRYSDDPRVLADTSSRLSAGWEFIKQAPLFKKAVLSPPSLYELQSPALGAIYALGTSVPRFSWTMVGVGLRAATEIGLHRRQPEGHKMTVDDELKKRSFWALITLDRLLSLHLGRPVMMQEEDFDLELPIECDDEYWDIGPDGEVHFCQPADKPSKISYFNAQIRLSGIMSVVVRMLYSIKKGRDMLGLTGEGWEERLVSEIDMSMNAWMNSIPVHLRWDPDRNDTLFLYQSAVLYTTYYMLQIHVHRPFLRTGSPLSEPSLAISTAVARSCTRILQVHWTRTRTRTIGPHILMGAFVSGTVLAMNIWSRKRAGHPPNVDDVTGFEECLATFIRASDTWNIAGRSLKMFKAMASIETVSLLDDTFLSATHPRQNTAPVSSPIWSSFCTVPDAGPDRFDRAYLNDYLVTHLGTSLLSNQTDEGSSSSFRSALLNLSEPELSGRLDMWNFAPPGFSFAEWDAYVTSLGLENGPF</sequence>
<dbReference type="GO" id="GO:0003677">
    <property type="term" value="F:DNA binding"/>
    <property type="evidence" value="ECO:0007669"/>
    <property type="project" value="InterPro"/>
</dbReference>
<dbReference type="STRING" id="47428.A0A284RW92"/>
<evidence type="ECO:0000259" key="3">
    <source>
        <dbReference type="SMART" id="SM00906"/>
    </source>
</evidence>
<feature type="compositionally biased region" description="Low complexity" evidence="2">
    <location>
        <begin position="70"/>
        <end position="85"/>
    </location>
</feature>
<organism evidence="4 5">
    <name type="scientific">Armillaria ostoyae</name>
    <name type="common">Armillaria root rot fungus</name>
    <dbReference type="NCBI Taxonomy" id="47428"/>
    <lineage>
        <taxon>Eukaryota</taxon>
        <taxon>Fungi</taxon>
        <taxon>Dikarya</taxon>
        <taxon>Basidiomycota</taxon>
        <taxon>Agaricomycotina</taxon>
        <taxon>Agaricomycetes</taxon>
        <taxon>Agaricomycetidae</taxon>
        <taxon>Agaricales</taxon>
        <taxon>Marasmiineae</taxon>
        <taxon>Physalacriaceae</taxon>
        <taxon>Armillaria</taxon>
    </lineage>
</organism>
<feature type="region of interest" description="Disordered" evidence="2">
    <location>
        <begin position="70"/>
        <end position="91"/>
    </location>
</feature>
<dbReference type="PANTHER" id="PTHR46910">
    <property type="entry name" value="TRANSCRIPTION FACTOR PDR1"/>
    <property type="match status" value="1"/>
</dbReference>
<name>A0A284RW92_ARMOS</name>
<dbReference type="GO" id="GO:0003700">
    <property type="term" value="F:DNA-binding transcription factor activity"/>
    <property type="evidence" value="ECO:0007669"/>
    <property type="project" value="InterPro"/>
</dbReference>
<evidence type="ECO:0000313" key="5">
    <source>
        <dbReference type="Proteomes" id="UP000219338"/>
    </source>
</evidence>
<proteinExistence type="predicted"/>
<dbReference type="PANTHER" id="PTHR46910:SF38">
    <property type="entry name" value="ZN(2)-C6 FUNGAL-TYPE DOMAIN-CONTAINING PROTEIN"/>
    <property type="match status" value="1"/>
</dbReference>
<dbReference type="GO" id="GO:0008270">
    <property type="term" value="F:zinc ion binding"/>
    <property type="evidence" value="ECO:0007669"/>
    <property type="project" value="InterPro"/>
</dbReference>
<evidence type="ECO:0000256" key="1">
    <source>
        <dbReference type="ARBA" id="ARBA00023242"/>
    </source>
</evidence>
<dbReference type="AlphaFoldDB" id="A0A284RW92"/>
<dbReference type="CDD" id="cd12148">
    <property type="entry name" value="fungal_TF_MHR"/>
    <property type="match status" value="1"/>
</dbReference>
<keyword evidence="5" id="KW-1185">Reference proteome</keyword>
<keyword evidence="1" id="KW-0539">Nucleus</keyword>
<dbReference type="OMA" id="PHILMGA"/>
<reference evidence="5" key="1">
    <citation type="journal article" date="2017" name="Nat. Ecol. Evol.">
        <title>Genome expansion and lineage-specific genetic innovations in the forest pathogenic fungi Armillaria.</title>
        <authorList>
            <person name="Sipos G."/>
            <person name="Prasanna A.N."/>
            <person name="Walter M.C."/>
            <person name="O'Connor E."/>
            <person name="Balint B."/>
            <person name="Krizsan K."/>
            <person name="Kiss B."/>
            <person name="Hess J."/>
            <person name="Varga T."/>
            <person name="Slot J."/>
            <person name="Riley R."/>
            <person name="Boka B."/>
            <person name="Rigling D."/>
            <person name="Barry K."/>
            <person name="Lee J."/>
            <person name="Mihaltcheva S."/>
            <person name="LaButti K."/>
            <person name="Lipzen A."/>
            <person name="Waldron R."/>
            <person name="Moloney N.M."/>
            <person name="Sperisen C."/>
            <person name="Kredics L."/>
            <person name="Vagvoelgyi C."/>
            <person name="Patrignani A."/>
            <person name="Fitzpatrick D."/>
            <person name="Nagy I."/>
            <person name="Doyle S."/>
            <person name="Anderson J.B."/>
            <person name="Grigoriev I.V."/>
            <person name="Gueldener U."/>
            <person name="Muensterkoetter M."/>
            <person name="Nagy L.G."/>
        </authorList>
    </citation>
    <scope>NUCLEOTIDE SEQUENCE [LARGE SCALE GENOMIC DNA]</scope>
    <source>
        <strain evidence="5">C18/9</strain>
    </source>
</reference>
<dbReference type="EMBL" id="FUEG01000018">
    <property type="protein sequence ID" value="SJL13009.1"/>
    <property type="molecule type" value="Genomic_DNA"/>
</dbReference>
<dbReference type="SMART" id="SM00906">
    <property type="entry name" value="Fungal_trans"/>
    <property type="match status" value="1"/>
</dbReference>
<dbReference type="Proteomes" id="UP000219338">
    <property type="component" value="Unassembled WGS sequence"/>
</dbReference>
<gene>
    <name evidence="4" type="ORF">ARMOST_16445</name>
</gene>
<dbReference type="InterPro" id="IPR007219">
    <property type="entry name" value="XnlR_reg_dom"/>
</dbReference>
<accession>A0A284RW92</accession>
<dbReference type="InterPro" id="IPR050987">
    <property type="entry name" value="AtrR-like"/>
</dbReference>
<evidence type="ECO:0000256" key="2">
    <source>
        <dbReference type="SAM" id="MobiDB-lite"/>
    </source>
</evidence>